<feature type="compositionally biased region" description="Polar residues" evidence="1">
    <location>
        <begin position="80"/>
        <end position="112"/>
    </location>
</feature>
<feature type="compositionally biased region" description="Low complexity" evidence="1">
    <location>
        <begin position="129"/>
        <end position="141"/>
    </location>
</feature>
<sequence>MTLLPPPRSLLLQSLLVPGKPANRHGRRGSAIGIGTIEESLIVPGKSPTRKKSGPFSSRRSSAIGIENIQEVQEKRESPTGPQKTPDSGNVSQEPKSENSSNHSSPEMPTTKNRIESGPKPDTNRDFSRSSSSASSFASVVEESEMLDEEDMGMVI</sequence>
<evidence type="ECO:0000256" key="1">
    <source>
        <dbReference type="SAM" id="MobiDB-lite"/>
    </source>
</evidence>
<dbReference type="KEGG" id="xtr:100495237"/>
<gene>
    <name evidence="3 4" type="primary">rap1gap</name>
</gene>
<evidence type="ECO:0000313" key="3">
    <source>
        <dbReference type="RefSeq" id="XP_012810315.2"/>
    </source>
</evidence>
<feature type="compositionally biased region" description="Acidic residues" evidence="1">
    <location>
        <begin position="142"/>
        <end position="156"/>
    </location>
</feature>
<dbReference type="CTD" id="5909"/>
<dbReference type="OrthoDB" id="2499658at2759"/>
<feature type="compositionally biased region" description="Basic and acidic residues" evidence="1">
    <location>
        <begin position="113"/>
        <end position="128"/>
    </location>
</feature>
<name>A0A8J0SAP7_XENTR</name>
<dbReference type="RefSeq" id="XP_012810315.2">
    <property type="nucleotide sequence ID" value="XM_012954861.3"/>
</dbReference>
<dbReference type="Proteomes" id="UP000008143">
    <property type="component" value="Unplaced"/>
</dbReference>
<proteinExistence type="predicted"/>
<evidence type="ECO:0000313" key="2">
    <source>
        <dbReference type="Proteomes" id="UP000008143"/>
    </source>
</evidence>
<dbReference type="AlphaFoldDB" id="A0A8J0SAP7"/>
<dbReference type="Xenbase" id="XB-GENE-996878">
    <property type="gene designation" value="rap1gap"/>
</dbReference>
<dbReference type="AGR" id="Xenbase:XB-GENE-996878"/>
<feature type="region of interest" description="Disordered" evidence="1">
    <location>
        <begin position="17"/>
        <end position="156"/>
    </location>
</feature>
<organism evidence="2 3">
    <name type="scientific">Xenopus tropicalis</name>
    <name type="common">Western clawed frog</name>
    <name type="synonym">Silurana tropicalis</name>
    <dbReference type="NCBI Taxonomy" id="8364"/>
    <lineage>
        <taxon>Eukaryota</taxon>
        <taxon>Metazoa</taxon>
        <taxon>Chordata</taxon>
        <taxon>Craniata</taxon>
        <taxon>Vertebrata</taxon>
        <taxon>Euteleostomi</taxon>
        <taxon>Amphibia</taxon>
        <taxon>Batrachia</taxon>
        <taxon>Anura</taxon>
        <taxon>Pipoidea</taxon>
        <taxon>Pipidae</taxon>
        <taxon>Xenopodinae</taxon>
        <taxon>Xenopus</taxon>
        <taxon>Silurana</taxon>
    </lineage>
</organism>
<dbReference type="GeneID" id="100495237"/>
<keyword evidence="2" id="KW-1185">Reference proteome</keyword>
<reference evidence="3" key="1">
    <citation type="submission" date="2025-08" db="UniProtKB">
        <authorList>
            <consortium name="RefSeq"/>
        </authorList>
    </citation>
    <scope>IDENTIFICATION</scope>
    <source>
        <strain evidence="3">Nigerian</strain>
        <tissue evidence="3">Liver and blood</tissue>
    </source>
</reference>
<accession>A0A8J0SAP7</accession>
<protein>
    <submittedName>
        <fullName evidence="3">Rap1 GTPase-activating protein 1</fullName>
    </submittedName>
</protein>
<evidence type="ECO:0000313" key="4">
    <source>
        <dbReference type="Xenbase" id="XB-GENE-996878"/>
    </source>
</evidence>